<gene>
    <name evidence="1" type="ORF">PhaeoP88_02053</name>
</gene>
<accession>A0A2I7K9Y2</accession>
<dbReference type="AlphaFoldDB" id="A0A2I7K9Y2"/>
<organism evidence="1 2">
    <name type="scientific">Phaeobacter inhibens</name>
    <dbReference type="NCBI Taxonomy" id="221822"/>
    <lineage>
        <taxon>Bacteria</taxon>
        <taxon>Pseudomonadati</taxon>
        <taxon>Pseudomonadota</taxon>
        <taxon>Alphaproteobacteria</taxon>
        <taxon>Rhodobacterales</taxon>
        <taxon>Roseobacteraceae</taxon>
        <taxon>Phaeobacter</taxon>
    </lineage>
</organism>
<reference evidence="1 2" key="1">
    <citation type="journal article" date="2017" name="Front. Microbiol.">
        <title>Phaeobacter piscinae sp. nov., a species of the Roseobacter group and potential aquaculture probiont.</title>
        <authorList>
            <person name="Sonnenschein E.C."/>
            <person name="Phippen C.B.W."/>
            <person name="Nielsen K.F."/>
            <person name="Mateiu R.V."/>
            <person name="Melchiorsen J."/>
            <person name="Gram L."/>
            <person name="Overmann J."/>
            <person name="Freese H.M."/>
        </authorList>
    </citation>
    <scope>NUCLEOTIDE SEQUENCE [LARGE SCALE GENOMIC DNA]</scope>
    <source>
        <strain evidence="1 2">P88</strain>
    </source>
</reference>
<proteinExistence type="predicted"/>
<sequence length="294" mass="33488">MKICIVIPTYRRNVQLVRLLSQLAELRETYMGQAEYSVFVTDSDPNNPASDIIQQLCDRYILNKGTGFDDNLFYFYKDYAGAFDFVFSCSDDDLFNCGPVNALDLLEVAARQDKAAVHFNHFEYKTDSPDGMEMRYSLSSAAYNLPALTDDPEALRRRFLGLLPRHVGMLYKSSHITGLLDQLPAFRGTLHLYAVPFMCAVESGEAVFFDYPLNYFSAEVGDDGAWKNKANVYYGLLQYLVASKALLSRESFELTRRGFMGNYLGQSAWLRRLIPEDLQHETEVLARIEEAMTL</sequence>
<name>A0A2I7K9Y2_9RHOB</name>
<protein>
    <recommendedName>
        <fullName evidence="3">Glycosyl transferase family 2</fullName>
    </recommendedName>
</protein>
<dbReference type="SUPFAM" id="SSF53448">
    <property type="entry name" value="Nucleotide-diphospho-sugar transferases"/>
    <property type="match status" value="1"/>
</dbReference>
<dbReference type="Proteomes" id="UP000236447">
    <property type="component" value="Chromosome"/>
</dbReference>
<dbReference type="InterPro" id="IPR029044">
    <property type="entry name" value="Nucleotide-diphossugar_trans"/>
</dbReference>
<evidence type="ECO:0000313" key="2">
    <source>
        <dbReference type="Proteomes" id="UP000236447"/>
    </source>
</evidence>
<dbReference type="EMBL" id="CP010725">
    <property type="protein sequence ID" value="AUQ99419.1"/>
    <property type="molecule type" value="Genomic_DNA"/>
</dbReference>
<reference evidence="1 2" key="2">
    <citation type="journal article" date="2017" name="Genome Biol. Evol.">
        <title>Trajectories and Drivers of Genome Evolution in Surface-Associated Marine Phaeobacter.</title>
        <authorList>
            <person name="Freese H.M."/>
            <person name="Sikorski J."/>
            <person name="Bunk B."/>
            <person name="Scheuner C."/>
            <person name="Meier-Kolthoff J.P."/>
            <person name="Sproer C."/>
            <person name="Gram L."/>
            <person name="Overmann J."/>
        </authorList>
    </citation>
    <scope>NUCLEOTIDE SEQUENCE [LARGE SCALE GENOMIC DNA]</scope>
    <source>
        <strain evidence="1 2">P88</strain>
    </source>
</reference>
<dbReference type="RefSeq" id="WP_254696624.1">
    <property type="nucleotide sequence ID" value="NZ_CP010725.1"/>
</dbReference>
<evidence type="ECO:0008006" key="3">
    <source>
        <dbReference type="Google" id="ProtNLM"/>
    </source>
</evidence>
<evidence type="ECO:0000313" key="1">
    <source>
        <dbReference type="EMBL" id="AUQ99419.1"/>
    </source>
</evidence>